<dbReference type="InterPro" id="IPR012591">
    <property type="entry name" value="PRO8NT"/>
</dbReference>
<dbReference type="Pfam" id="PF10598">
    <property type="entry name" value="RRM_4"/>
    <property type="match status" value="1"/>
</dbReference>
<feature type="domain" description="Pre-mRNA-processing-splicing factor 8 U6-snRNA-binding" evidence="3">
    <location>
        <begin position="969"/>
        <end position="1119"/>
    </location>
</feature>
<dbReference type="GO" id="GO:0005682">
    <property type="term" value="C:U5 snRNP"/>
    <property type="evidence" value="ECO:0007669"/>
    <property type="project" value="TreeGrafter"/>
</dbReference>
<dbReference type="Pfam" id="PF10596">
    <property type="entry name" value="U6-snRNA_bdg"/>
    <property type="match status" value="1"/>
</dbReference>
<dbReference type="InterPro" id="IPR027652">
    <property type="entry name" value="PRP8"/>
</dbReference>
<dbReference type="EMBL" id="JPQZ01000032">
    <property type="protein sequence ID" value="KKO75102.1"/>
    <property type="molecule type" value="Genomic_DNA"/>
</dbReference>
<dbReference type="InterPro" id="IPR012337">
    <property type="entry name" value="RNaseH-like_sf"/>
</dbReference>
<organism evidence="6 7">
    <name type="scientific">Vairimorpha ceranae</name>
    <dbReference type="NCBI Taxonomy" id="40302"/>
    <lineage>
        <taxon>Eukaryota</taxon>
        <taxon>Fungi</taxon>
        <taxon>Fungi incertae sedis</taxon>
        <taxon>Microsporidia</taxon>
        <taxon>Nosematidae</taxon>
        <taxon>Vairimorpha</taxon>
    </lineage>
</organism>
<dbReference type="OrthoDB" id="1931567at2759"/>
<dbReference type="RefSeq" id="XP_024330844.1">
    <property type="nucleotide sequence ID" value="XM_024475163.1"/>
</dbReference>
<evidence type="ECO:0000259" key="5">
    <source>
        <dbReference type="Pfam" id="PF10598"/>
    </source>
</evidence>
<reference evidence="6 7" key="1">
    <citation type="journal article" date="2015" name="Environ. Microbiol.">
        <title>Genome analyses suggest the presence of polyploidy and recent human-driven expansions in eight global populations of the honeybee pathogen Nosema ceranae.</title>
        <authorList>
            <person name="Pelin A."/>
            <person name="Selman M."/>
            <person name="Aris-Brosou S."/>
            <person name="Farinelli L."/>
            <person name="Corradi N."/>
        </authorList>
    </citation>
    <scope>NUCLEOTIDE SEQUENCE [LARGE SCALE GENOMIC DNA]</scope>
    <source>
        <strain evidence="6 7">PA08 1199</strain>
    </source>
</reference>
<dbReference type="Gene3D" id="1.20.80.40">
    <property type="match status" value="1"/>
</dbReference>
<dbReference type="GO" id="GO:0097157">
    <property type="term" value="F:pre-mRNA intronic binding"/>
    <property type="evidence" value="ECO:0007669"/>
    <property type="project" value="TreeGrafter"/>
</dbReference>
<feature type="domain" description="PROCN" evidence="2">
    <location>
        <begin position="163"/>
        <end position="488"/>
    </location>
</feature>
<dbReference type="InterPro" id="IPR012592">
    <property type="entry name" value="PROCN"/>
</dbReference>
<dbReference type="Proteomes" id="UP000034350">
    <property type="component" value="Unassembled WGS sequence"/>
</dbReference>
<proteinExistence type="predicted"/>
<feature type="domain" description="RNA recognition motif spliceosomal PrP8" evidence="5">
    <location>
        <begin position="651"/>
        <end position="719"/>
    </location>
</feature>
<name>A0A0F9YR91_9MICR</name>
<protein>
    <submittedName>
        <fullName evidence="6">Splicing factor prp8</fullName>
    </submittedName>
</protein>
<dbReference type="VEuPathDB" id="MicrosporidiaDB:NCER_101510"/>
<dbReference type="GO" id="GO:0017070">
    <property type="term" value="F:U6 snRNA binding"/>
    <property type="evidence" value="ECO:0007669"/>
    <property type="project" value="InterPro"/>
</dbReference>
<dbReference type="SUPFAM" id="SSF53098">
    <property type="entry name" value="Ribonuclease H-like"/>
    <property type="match status" value="2"/>
</dbReference>
<dbReference type="VEuPathDB" id="MicrosporidiaDB:G9O61_00g007940"/>
<dbReference type="InterPro" id="IPR019582">
    <property type="entry name" value="RRM_spliceosomal_PrP8"/>
</dbReference>
<accession>A0A0F9YR91</accession>
<dbReference type="GO" id="GO:0030623">
    <property type="term" value="F:U5 snRNA binding"/>
    <property type="evidence" value="ECO:0007669"/>
    <property type="project" value="InterPro"/>
</dbReference>
<dbReference type="GO" id="GO:0000244">
    <property type="term" value="P:spliceosomal tri-snRNP complex assembly"/>
    <property type="evidence" value="ECO:0007669"/>
    <property type="project" value="TreeGrafter"/>
</dbReference>
<evidence type="ECO:0000259" key="3">
    <source>
        <dbReference type="Pfam" id="PF10596"/>
    </source>
</evidence>
<dbReference type="InterPro" id="IPR043173">
    <property type="entry name" value="Prp8_domainIV_fingers"/>
</dbReference>
<dbReference type="Gene3D" id="3.30.43.40">
    <property type="entry name" value="Pre-mRNA-processing-splicing factor 8, U5-snRNA-binding domain"/>
    <property type="match status" value="1"/>
</dbReference>
<dbReference type="InterPro" id="IPR019581">
    <property type="entry name" value="Prp8_U5-snRNA-bd"/>
</dbReference>
<dbReference type="Pfam" id="PF10597">
    <property type="entry name" value="U5_2-snRNA_bdg"/>
    <property type="match status" value="1"/>
</dbReference>
<sequence length="1712" mass="204180">MNSNIKKSEMPIEHLRSLKNTKYSTIGCFKYAPMSIHTLLRTIPMPWEDKKICKILYHINGNISFILDKPKISKYDFMKNWEDFNKQIKKYKESNPYYKIFTFPIHGDEEEIFYQGNYLDDFVKSFNKNNDNEKVRIIKKQKFNFYDISLYKNTFPFNLHNLEKNRIKNLKKLKCHKSPTDILKHLKNTRFFQITNIEWLEAAIIILNQGHKMLSEILRRKKLYFMCLDKNFNLKPVRPLKTKERKKSRVGTSFHLTRELYKLIKYIVDIFLSVSNKYELCLNLHNLFTKIGTITGIYRYKYKVMTQIKICKDIERVLKYYDDYSWSEIWRRYVFMTRGYNSLLKKYISNLTERIINGREYHEKKVTKQRIESSYDINIKNNMINEMEGKYTKNQIKMILRHFNEAWRYWKADHIYKFMNIEEEYNNLIISNINDIIKKYINIKSQWYIKQAIEGKVESKKDFVKKIGKLTRLFFKEERYRQKKYLKNLLITPLEAAGIYTTAYNYFKDKKNISFPETNCEKHLQNAVHYLIKNAKDEEKEFYEKVLKNSSAYIFQIKKNILTQKKFRDVEAKISHSYNEYIVIYKVNYIERLTDAFIASYIFYETSEIFPEYIKPGDEIESKSLYGVVDKLKHFKNVYLIEGEYIDLMKNIDNNLLARLLKIFIDPLLVDYIISRNNIKIYYKDMSYTNHLGFLNGFQFSSFIHKFYTFVIDLVVFGENVFIRNFNKFYILHSSECKILNENDLKYEYMTRLPKNIGKIKCINISYWDNFKFTYAGVDINICKGNVFFNLNDNTLEILKFRIQQIIKLSGSSTFIKTINKWNNTILGFITRYREFIGNSPEIDKLFTWAEKSIQLLIKKGLNSKMPARFPAVLFYTSINYGGLGMYSVMKTYCEEKIQNEENILNIPDLRNYIISWKEEFNESKRVWLEFKKSEKIEPNKGVPRMSTLLQKDKITLFDRDWRLQNIYRKYISSKYDPYNFISLRHDGKLWDLSKYNEDMLDALGGTGHILKHTLYQATYAKEFSKLFWNESIKHSHMTKAQKSGLNQIPNRRFTLWWSPTINTTDVYVGYQVQLESTGIFMHGKLPTLKVSFIQIFRNNLWMKIHESLVSDLKNNLKNYCDCEIQKIFNKKSITFNKSCTDLLLIGNFYVLSPNNENIVNIKVLWIDVQLRWGSFTKHNSNKYAKVKYIEYITSGFYPDEYGLVIVFDLCYNTVGFYGYLDSKLMLSNILDKILKNNLSLHILRERLRKTLEIYTSEVEVVVSSKEMYYNTLIVEERLLYHRNFIIILDPESGNLYIKFVEGNKNRIKKNLAGEILLELSRTLKKENILIRKDMYDGIEGFMIDYKEIKIKIYENNIKMENILKLINQDIKKDIVINLYKNWFGLTSFTKFCRLILLVQAYDVLNDISFFTILSDAEWIKVEKECKEFIITEYCSKNIINKHKLLTSDIRDIVFGFETENKVIYSECTWEDKYFLMDEYLKKKKYLDIKNIEYKDDVIDNNSLLYNTFIDSNNLIDNNLINNNYLIDNNLIDNNIIDNNIIDNNLISNKSINNNIIDYNNLNNTKADIEIPKNIIRIFKRVTNINTISFAFLILDSNVISLLFVPQFATELEIHSCNNIPKFNIIGLITNTNNTKIIEPLIKKYNLSNPLVIDVTDNKPYKLTKREGYSYTPHKWNYNLCKKSYDDNIIFTVELGIPDEFYSGNNYIDFNK</sequence>
<dbReference type="Pfam" id="PF08083">
    <property type="entry name" value="PROCN"/>
    <property type="match status" value="1"/>
</dbReference>
<dbReference type="GeneID" id="36320097"/>
<dbReference type="VEuPathDB" id="MicrosporidiaDB:AAJ76_3200015202"/>
<comment type="caution">
    <text evidence="6">The sequence shown here is derived from an EMBL/GenBank/DDBJ whole genome shotgun (WGS) entry which is preliminary data.</text>
</comment>
<dbReference type="Gene3D" id="3.90.1570.40">
    <property type="match status" value="1"/>
</dbReference>
<feature type="domain" description="PRO8NT" evidence="1">
    <location>
        <begin position="16"/>
        <end position="121"/>
    </location>
</feature>
<dbReference type="InterPro" id="IPR042516">
    <property type="entry name" value="Prp8_U5-snRNA-bd_sf"/>
</dbReference>
<evidence type="ECO:0000259" key="4">
    <source>
        <dbReference type="Pfam" id="PF10597"/>
    </source>
</evidence>
<gene>
    <name evidence="6" type="ORF">AAJ76_3200015202</name>
</gene>
<keyword evidence="7" id="KW-1185">Reference proteome</keyword>
<evidence type="ECO:0000313" key="7">
    <source>
        <dbReference type="Proteomes" id="UP000034350"/>
    </source>
</evidence>
<dbReference type="InterPro" id="IPR019580">
    <property type="entry name" value="Prp8_U6-snRNA-bd"/>
</dbReference>
<feature type="domain" description="Pre-mRNA-processing-splicing factor 8 U5-snRNA-binding" evidence="4">
    <location>
        <begin position="797"/>
        <end position="891"/>
    </location>
</feature>
<dbReference type="GO" id="GO:0030619">
    <property type="term" value="F:U1 snRNA binding"/>
    <property type="evidence" value="ECO:0007669"/>
    <property type="project" value="TreeGrafter"/>
</dbReference>
<evidence type="ECO:0000313" key="6">
    <source>
        <dbReference type="EMBL" id="KKO75102.1"/>
    </source>
</evidence>
<dbReference type="PANTHER" id="PTHR11140:SF0">
    <property type="entry name" value="PRE-MRNA-PROCESSING-SPLICING FACTOR 8"/>
    <property type="match status" value="1"/>
</dbReference>
<dbReference type="GO" id="GO:0030620">
    <property type="term" value="F:U2 snRNA binding"/>
    <property type="evidence" value="ECO:0007669"/>
    <property type="project" value="TreeGrafter"/>
</dbReference>
<dbReference type="GO" id="GO:0071013">
    <property type="term" value="C:catalytic step 2 spliceosome"/>
    <property type="evidence" value="ECO:0007669"/>
    <property type="project" value="TreeGrafter"/>
</dbReference>
<evidence type="ECO:0000259" key="1">
    <source>
        <dbReference type="Pfam" id="PF08082"/>
    </source>
</evidence>
<dbReference type="PANTHER" id="PTHR11140">
    <property type="entry name" value="PRE-MRNA SPLICING FACTOR PRP8"/>
    <property type="match status" value="1"/>
</dbReference>
<dbReference type="Pfam" id="PF08082">
    <property type="entry name" value="PRO8NT"/>
    <property type="match status" value="1"/>
</dbReference>
<evidence type="ECO:0000259" key="2">
    <source>
        <dbReference type="Pfam" id="PF08083"/>
    </source>
</evidence>